<proteinExistence type="inferred from homology"/>
<keyword evidence="6 12" id="KW-0408">Iron</keyword>
<feature type="binding site" evidence="12">
    <location>
        <position position="100"/>
    </location>
    <ligand>
        <name>GTP</name>
        <dbReference type="ChEBI" id="CHEBI:37565"/>
    </ligand>
</feature>
<feature type="binding site" evidence="12">
    <location>
        <position position="258"/>
    </location>
    <ligand>
        <name>[4Fe-4S] cluster</name>
        <dbReference type="ChEBI" id="CHEBI:49883"/>
        <label>2</label>
        <note>4Fe-4S-substrate</note>
    </ligand>
</feature>
<dbReference type="UniPathway" id="UPA00344"/>
<keyword evidence="7 12" id="KW-0411">Iron-sulfur</keyword>
<dbReference type="PANTHER" id="PTHR22960">
    <property type="entry name" value="MOLYBDOPTERIN COFACTOR SYNTHESIS PROTEIN A"/>
    <property type="match status" value="1"/>
</dbReference>
<comment type="pathway">
    <text evidence="12">Cofactor biosynthesis; molybdopterin biosynthesis.</text>
</comment>
<dbReference type="GO" id="GO:0005525">
    <property type="term" value="F:GTP binding"/>
    <property type="evidence" value="ECO:0007669"/>
    <property type="project" value="UniProtKB-UniRule"/>
</dbReference>
<dbReference type="AlphaFoldDB" id="B3E6Q6"/>
<feature type="binding site" evidence="12">
    <location>
        <position position="26"/>
    </location>
    <ligand>
        <name>[4Fe-4S] cluster</name>
        <dbReference type="ChEBI" id="CHEBI:49883"/>
        <label>1</label>
        <note>4Fe-4S-S-AdoMet</note>
    </ligand>
</feature>
<dbReference type="EMBL" id="CP001089">
    <property type="protein sequence ID" value="ACD94881.1"/>
    <property type="molecule type" value="Genomic_DNA"/>
</dbReference>
<evidence type="ECO:0000256" key="7">
    <source>
        <dbReference type="ARBA" id="ARBA00023014"/>
    </source>
</evidence>
<dbReference type="EC" id="4.1.99.22" evidence="1 12"/>
<dbReference type="GO" id="GO:0046872">
    <property type="term" value="F:metal ion binding"/>
    <property type="evidence" value="ECO:0007669"/>
    <property type="project" value="UniProtKB-KW"/>
</dbReference>
<dbReference type="STRING" id="398767.Glov_1159"/>
<evidence type="ECO:0000256" key="10">
    <source>
        <dbReference type="ARBA" id="ARBA00023239"/>
    </source>
</evidence>
<keyword evidence="9 12" id="KW-0501">Molybdenum cofactor biosynthesis</keyword>
<gene>
    <name evidence="12" type="primary">moaA</name>
    <name evidence="14" type="ordered locus">Glov_1159</name>
</gene>
<dbReference type="PANTHER" id="PTHR22960:SF0">
    <property type="entry name" value="MOLYBDENUM COFACTOR BIOSYNTHESIS PROTEIN 1"/>
    <property type="match status" value="1"/>
</dbReference>
<comment type="catalytic activity">
    <reaction evidence="11 12">
        <text>GTP + AH2 + S-adenosyl-L-methionine = (8S)-3',8-cyclo-7,8-dihydroguanosine 5'-triphosphate + 5'-deoxyadenosine + L-methionine + A + H(+)</text>
        <dbReference type="Rhea" id="RHEA:49576"/>
        <dbReference type="ChEBI" id="CHEBI:13193"/>
        <dbReference type="ChEBI" id="CHEBI:15378"/>
        <dbReference type="ChEBI" id="CHEBI:17319"/>
        <dbReference type="ChEBI" id="CHEBI:17499"/>
        <dbReference type="ChEBI" id="CHEBI:37565"/>
        <dbReference type="ChEBI" id="CHEBI:57844"/>
        <dbReference type="ChEBI" id="CHEBI:59789"/>
        <dbReference type="ChEBI" id="CHEBI:131766"/>
        <dbReference type="EC" id="4.1.99.22"/>
    </reaction>
</comment>
<dbReference type="InterPro" id="IPR013785">
    <property type="entry name" value="Aldolase_TIM"/>
</dbReference>
<feature type="binding site" evidence="12">
    <location>
        <position position="124"/>
    </location>
    <ligand>
        <name>S-adenosyl-L-methionine</name>
        <dbReference type="ChEBI" id="CHEBI:59789"/>
    </ligand>
</feature>
<feature type="binding site" evidence="12">
    <location>
        <position position="30"/>
    </location>
    <ligand>
        <name>[4Fe-4S] cluster</name>
        <dbReference type="ChEBI" id="CHEBI:49883"/>
        <label>1</label>
        <note>4Fe-4S-S-AdoMet</note>
    </ligand>
</feature>
<name>B3E6Q6_TRIL1</name>
<dbReference type="PROSITE" id="PS01305">
    <property type="entry name" value="MOAA_NIFB_PQQE"/>
    <property type="match status" value="1"/>
</dbReference>
<dbReference type="InterPro" id="IPR040064">
    <property type="entry name" value="MoaA-like"/>
</dbReference>
<dbReference type="InterPro" id="IPR050105">
    <property type="entry name" value="MoCo_biosynth_MoaA/MoaC"/>
</dbReference>
<keyword evidence="5 12" id="KW-0547">Nucleotide-binding</keyword>
<evidence type="ECO:0000256" key="9">
    <source>
        <dbReference type="ARBA" id="ARBA00023150"/>
    </source>
</evidence>
<evidence type="ECO:0000256" key="2">
    <source>
        <dbReference type="ARBA" id="ARBA00022485"/>
    </source>
</evidence>
<feature type="binding site" evidence="12">
    <location>
        <position position="33"/>
    </location>
    <ligand>
        <name>[4Fe-4S] cluster</name>
        <dbReference type="ChEBI" id="CHEBI:49883"/>
        <label>1</label>
        <note>4Fe-4S-S-AdoMet</note>
    </ligand>
</feature>
<dbReference type="GO" id="GO:0061799">
    <property type="term" value="F:cyclic pyranopterin monophosphate synthase activity"/>
    <property type="evidence" value="ECO:0007669"/>
    <property type="project" value="TreeGrafter"/>
</dbReference>
<feature type="binding site" evidence="12">
    <location>
        <position position="275"/>
    </location>
    <ligand>
        <name>[4Fe-4S] cluster</name>
        <dbReference type="ChEBI" id="CHEBI:49883"/>
        <label>2</label>
        <note>4Fe-4S-substrate</note>
    </ligand>
</feature>
<keyword evidence="4 12" id="KW-0479">Metal-binding</keyword>
<evidence type="ECO:0000313" key="14">
    <source>
        <dbReference type="EMBL" id="ACD94881.1"/>
    </source>
</evidence>
<dbReference type="KEGG" id="glo:Glov_1159"/>
<feature type="binding site" evidence="12">
    <location>
        <position position="32"/>
    </location>
    <ligand>
        <name>S-adenosyl-L-methionine</name>
        <dbReference type="ChEBI" id="CHEBI:59789"/>
    </ligand>
</feature>
<dbReference type="SFLD" id="SFLDG01067">
    <property type="entry name" value="SPASM/twitch_domain_containing"/>
    <property type="match status" value="1"/>
</dbReference>
<keyword evidence="2 12" id="KW-0004">4Fe-4S</keyword>
<comment type="subunit">
    <text evidence="12">Monomer and homodimer.</text>
</comment>
<feature type="binding site" evidence="12">
    <location>
        <position position="19"/>
    </location>
    <ligand>
        <name>GTP</name>
        <dbReference type="ChEBI" id="CHEBI:37565"/>
    </ligand>
</feature>
<feature type="binding site" evidence="12">
    <location>
        <position position="261"/>
    </location>
    <ligand>
        <name>[4Fe-4S] cluster</name>
        <dbReference type="ChEBI" id="CHEBI:49883"/>
        <label>2</label>
        <note>4Fe-4S-substrate</note>
    </ligand>
</feature>
<dbReference type="GO" id="GO:0061798">
    <property type="term" value="F:GTP 3',8'-cyclase activity"/>
    <property type="evidence" value="ECO:0007669"/>
    <property type="project" value="UniProtKB-UniRule"/>
</dbReference>
<dbReference type="HAMAP" id="MF_01225_B">
    <property type="entry name" value="MoaA_B"/>
    <property type="match status" value="1"/>
</dbReference>
<evidence type="ECO:0000256" key="5">
    <source>
        <dbReference type="ARBA" id="ARBA00022741"/>
    </source>
</evidence>
<dbReference type="GO" id="GO:0051539">
    <property type="term" value="F:4 iron, 4 sulfur cluster binding"/>
    <property type="evidence" value="ECO:0007669"/>
    <property type="project" value="UniProtKB-UniRule"/>
</dbReference>
<dbReference type="Gene3D" id="3.20.20.70">
    <property type="entry name" value="Aldolase class I"/>
    <property type="match status" value="1"/>
</dbReference>
<evidence type="ECO:0000256" key="6">
    <source>
        <dbReference type="ARBA" id="ARBA00023004"/>
    </source>
</evidence>
<dbReference type="NCBIfam" id="TIGR02666">
    <property type="entry name" value="moaA"/>
    <property type="match status" value="1"/>
</dbReference>
<dbReference type="Proteomes" id="UP000002420">
    <property type="component" value="Chromosome"/>
</dbReference>
<dbReference type="InterPro" id="IPR000385">
    <property type="entry name" value="MoaA_NifB_PqqE_Fe-S-bd_CS"/>
</dbReference>
<dbReference type="CDD" id="cd21117">
    <property type="entry name" value="Twitch_MoaA"/>
    <property type="match status" value="1"/>
</dbReference>
<keyword evidence="10 12" id="KW-0456">Lyase</keyword>
<feature type="binding site" evidence="12">
    <location>
        <position position="161"/>
    </location>
    <ligand>
        <name>GTP</name>
        <dbReference type="ChEBI" id="CHEBI:37565"/>
    </ligand>
</feature>
<dbReference type="InterPro" id="IPR058240">
    <property type="entry name" value="rSAM_sf"/>
</dbReference>
<dbReference type="SFLD" id="SFLDG01386">
    <property type="entry name" value="main_SPASM_domain-containing"/>
    <property type="match status" value="1"/>
</dbReference>
<evidence type="ECO:0000256" key="8">
    <source>
        <dbReference type="ARBA" id="ARBA00023134"/>
    </source>
</evidence>
<comment type="function">
    <text evidence="12">Catalyzes the cyclization of GTP to (8S)-3',8-cyclo-7,8-dihydroguanosine 5'-triphosphate.</text>
</comment>
<organism evidence="14 15">
    <name type="scientific">Trichlorobacter lovleyi (strain ATCC BAA-1151 / DSM 17278 / SZ)</name>
    <name type="common">Geobacter lovleyi</name>
    <dbReference type="NCBI Taxonomy" id="398767"/>
    <lineage>
        <taxon>Bacteria</taxon>
        <taxon>Pseudomonadati</taxon>
        <taxon>Thermodesulfobacteriota</taxon>
        <taxon>Desulfuromonadia</taxon>
        <taxon>Geobacterales</taxon>
        <taxon>Geobacteraceae</taxon>
        <taxon>Trichlorobacter</taxon>
    </lineage>
</organism>
<dbReference type="SFLD" id="SFLDG01383">
    <property type="entry name" value="cyclic_pyranopterin_phosphate"/>
    <property type="match status" value="1"/>
</dbReference>
<dbReference type="InterPro" id="IPR013483">
    <property type="entry name" value="MoaA"/>
</dbReference>
<dbReference type="SFLD" id="SFLDS00029">
    <property type="entry name" value="Radical_SAM"/>
    <property type="match status" value="1"/>
</dbReference>
<dbReference type="PROSITE" id="PS51918">
    <property type="entry name" value="RADICAL_SAM"/>
    <property type="match status" value="1"/>
</dbReference>
<dbReference type="SMART" id="SM00729">
    <property type="entry name" value="Elp3"/>
    <property type="match status" value="1"/>
</dbReference>
<evidence type="ECO:0000256" key="1">
    <source>
        <dbReference type="ARBA" id="ARBA00012167"/>
    </source>
</evidence>
<protein>
    <recommendedName>
        <fullName evidence="1 12">GTP 3',8-cyclase</fullName>
        <ecNumber evidence="1 12">4.1.99.22</ecNumber>
    </recommendedName>
    <alternativeName>
        <fullName evidence="12">Molybdenum cofactor biosynthesis protein A</fullName>
    </alternativeName>
</protein>
<dbReference type="OrthoDB" id="9763993at2"/>
<keyword evidence="3 12" id="KW-0949">S-adenosyl-L-methionine</keyword>
<dbReference type="SUPFAM" id="SSF102114">
    <property type="entry name" value="Radical SAM enzymes"/>
    <property type="match status" value="1"/>
</dbReference>
<comment type="cofactor">
    <cofactor evidence="12">
        <name>[4Fe-4S] cluster</name>
        <dbReference type="ChEBI" id="CHEBI:49883"/>
    </cofactor>
    <text evidence="12">Binds 2 [4Fe-4S] clusters. Binds 1 [4Fe-4S] cluster coordinated with 3 cysteines and an exchangeable S-adenosyl-L-methionine and 1 [4Fe-4S] cluster coordinated with 3 cysteines and the GTP-derived substrate.</text>
</comment>
<feature type="binding site" evidence="12">
    <location>
        <position position="195"/>
    </location>
    <ligand>
        <name>S-adenosyl-L-methionine</name>
        <dbReference type="ChEBI" id="CHEBI:59789"/>
    </ligand>
</feature>
<sequence length="330" mass="36286">MSGQAPLRDTYNRRINYLRLSVTDRCNLRCFYCMPAEGVQDVGHCGVLSFEELQMIAECAVRLGIEKIRITGGEPTVRAGLVDFLAKLSAIPGLRHLALTTNGLLLEQMAADLYRAGVQRLNVSLDSLNPQRFREITRGGDLHKVLAGLDAALAAGFPHPKINVVIMRGINDAEILDFAELTRTRGCPVRFIEYMPVVREEGWHRLCFSGQEVLQRIAEKYRLEPIDKGAFSGPSQDFRIPGAMGSIGIITAVSGHFCNDCNRIRVTARGQAKGCLFSDEKTDLLPFLRPPDCQALCAALQRIVASKPEGHAIKCGEYAHSNFSMAQVGG</sequence>
<evidence type="ECO:0000256" key="11">
    <source>
        <dbReference type="ARBA" id="ARBA00048697"/>
    </source>
</evidence>
<accession>B3E6Q6</accession>
<dbReference type="GO" id="GO:0006777">
    <property type="term" value="P:Mo-molybdopterin cofactor biosynthetic process"/>
    <property type="evidence" value="ECO:0007669"/>
    <property type="project" value="UniProtKB-UniRule"/>
</dbReference>
<feature type="binding site" evidence="12">
    <location>
        <position position="69"/>
    </location>
    <ligand>
        <name>GTP</name>
        <dbReference type="ChEBI" id="CHEBI:37565"/>
    </ligand>
</feature>
<dbReference type="InterPro" id="IPR006638">
    <property type="entry name" value="Elp3/MiaA/NifB-like_rSAM"/>
</dbReference>
<evidence type="ECO:0000313" key="15">
    <source>
        <dbReference type="Proteomes" id="UP000002420"/>
    </source>
</evidence>
<dbReference type="HOGENOM" id="CLU_009273_0_1_7"/>
<feature type="binding site" evidence="12">
    <location>
        <begin position="263"/>
        <end position="265"/>
    </location>
    <ligand>
        <name>GTP</name>
        <dbReference type="ChEBI" id="CHEBI:37565"/>
    </ligand>
</feature>
<evidence type="ECO:0000259" key="13">
    <source>
        <dbReference type="PROSITE" id="PS51918"/>
    </source>
</evidence>
<keyword evidence="8 12" id="KW-0342">GTP-binding</keyword>
<dbReference type="GO" id="GO:1904047">
    <property type="term" value="F:S-adenosyl-L-methionine binding"/>
    <property type="evidence" value="ECO:0007669"/>
    <property type="project" value="UniProtKB-UniRule"/>
</dbReference>
<keyword evidence="15" id="KW-1185">Reference proteome</keyword>
<evidence type="ECO:0000256" key="3">
    <source>
        <dbReference type="ARBA" id="ARBA00022691"/>
    </source>
</evidence>
<evidence type="ECO:0000256" key="12">
    <source>
        <dbReference type="HAMAP-Rule" id="MF_01225"/>
    </source>
</evidence>
<dbReference type="Pfam" id="PF06463">
    <property type="entry name" value="Mob_synth_C"/>
    <property type="match status" value="1"/>
</dbReference>
<dbReference type="Pfam" id="PF04055">
    <property type="entry name" value="Radical_SAM"/>
    <property type="match status" value="1"/>
</dbReference>
<dbReference type="InterPro" id="IPR010505">
    <property type="entry name" value="MoaA_twitch"/>
</dbReference>
<reference evidence="14 15" key="1">
    <citation type="submission" date="2008-05" db="EMBL/GenBank/DDBJ databases">
        <title>Complete sequence of chromosome of Geobacter lovleyi SZ.</title>
        <authorList>
            <consortium name="US DOE Joint Genome Institute"/>
            <person name="Lucas S."/>
            <person name="Copeland A."/>
            <person name="Lapidus A."/>
            <person name="Glavina del Rio T."/>
            <person name="Dalin E."/>
            <person name="Tice H."/>
            <person name="Bruce D."/>
            <person name="Goodwin L."/>
            <person name="Pitluck S."/>
            <person name="Chertkov O."/>
            <person name="Meincke L."/>
            <person name="Brettin T."/>
            <person name="Detter J.C."/>
            <person name="Han C."/>
            <person name="Tapia R."/>
            <person name="Kuske C.R."/>
            <person name="Schmutz J."/>
            <person name="Larimer F."/>
            <person name="Land M."/>
            <person name="Hauser L."/>
            <person name="Kyrpides N."/>
            <person name="Mikhailova N."/>
            <person name="Sung Y."/>
            <person name="Fletcher K.E."/>
            <person name="Ritalahti K.M."/>
            <person name="Loeffler F.E."/>
            <person name="Richardson P."/>
        </authorList>
    </citation>
    <scope>NUCLEOTIDE SEQUENCE [LARGE SCALE GENOMIC DNA]</scope>
    <source>
        <strain evidence="15">ATCC BAA-1151 / DSM 17278 / SZ</strain>
    </source>
</reference>
<dbReference type="CDD" id="cd01335">
    <property type="entry name" value="Radical_SAM"/>
    <property type="match status" value="1"/>
</dbReference>
<dbReference type="RefSeq" id="WP_012469230.1">
    <property type="nucleotide sequence ID" value="NC_010814.1"/>
</dbReference>
<comment type="similarity">
    <text evidence="12">Belongs to the radical SAM superfamily. MoaA family.</text>
</comment>
<feature type="domain" description="Radical SAM core" evidence="13">
    <location>
        <begin position="10"/>
        <end position="224"/>
    </location>
</feature>
<evidence type="ECO:0000256" key="4">
    <source>
        <dbReference type="ARBA" id="ARBA00022723"/>
    </source>
</evidence>
<dbReference type="InterPro" id="IPR007197">
    <property type="entry name" value="rSAM"/>
</dbReference>
<feature type="binding site" evidence="12">
    <location>
        <position position="73"/>
    </location>
    <ligand>
        <name>S-adenosyl-L-methionine</name>
        <dbReference type="ChEBI" id="CHEBI:59789"/>
    </ligand>
</feature>
<dbReference type="eggNOG" id="COG2896">
    <property type="taxonomic scope" value="Bacteria"/>
</dbReference>